<dbReference type="InterPro" id="IPR002871">
    <property type="entry name" value="NIF_FeS_clus_asmbl_NifU_N"/>
</dbReference>
<dbReference type="EMBL" id="JAIMFO010000004">
    <property type="protein sequence ID" value="MBY4797007.1"/>
    <property type="molecule type" value="Genomic_DNA"/>
</dbReference>
<keyword evidence="3" id="KW-1185">Reference proteome</keyword>
<evidence type="ECO:0000259" key="1">
    <source>
        <dbReference type="Pfam" id="PF01592"/>
    </source>
</evidence>
<dbReference type="CDD" id="cd06664">
    <property type="entry name" value="IscU_like"/>
    <property type="match status" value="1"/>
</dbReference>
<name>A0ABS7MI07_9ACTN</name>
<protein>
    <submittedName>
        <fullName evidence="2">SUF system NifU family Fe-S cluster assembly protein</fullName>
    </submittedName>
</protein>
<feature type="domain" description="NIF system FeS cluster assembly NifU N-terminal" evidence="1">
    <location>
        <begin position="11"/>
        <end position="88"/>
    </location>
</feature>
<sequence>MANIYSSVTFMEHSSHPDYRYEMDAPTHEQAGINPSCGDELVLQLRVEGNRIQEASFTGHGCAISQASADIMADLITGETIDEARRLAGLFLAMIRGDELTEDELEDLDEAAELKDISHMPARVKCAQLAWRTLETMVADAPSELQ</sequence>
<gene>
    <name evidence="2" type="ORF">K6V98_01315</name>
</gene>
<dbReference type="NCBIfam" id="TIGR01994">
    <property type="entry name" value="SUF_scaf_2"/>
    <property type="match status" value="1"/>
</dbReference>
<comment type="caution">
    <text evidence="2">The sequence shown here is derived from an EMBL/GenBank/DDBJ whole genome shotgun (WGS) entry which is preliminary data.</text>
</comment>
<proteinExistence type="predicted"/>
<evidence type="ECO:0000313" key="3">
    <source>
        <dbReference type="Proteomes" id="UP000700908"/>
    </source>
</evidence>
<reference evidence="2 3" key="1">
    <citation type="submission" date="2021-08" db="EMBL/GenBank/DDBJ databases">
        <title>Collinsella faecalis sp. nov. isolated from swine faeces.</title>
        <authorList>
            <person name="Oh B.S."/>
            <person name="Lee J.H."/>
        </authorList>
    </citation>
    <scope>NUCLEOTIDE SEQUENCE [LARGE SCALE GENOMIC DNA]</scope>
    <source>
        <strain evidence="2 3">AGMB00827</strain>
    </source>
</reference>
<dbReference type="Proteomes" id="UP000700908">
    <property type="component" value="Unassembled WGS sequence"/>
</dbReference>
<dbReference type="RefSeq" id="WP_222198716.1">
    <property type="nucleotide sequence ID" value="NZ_JAIMFO010000004.1"/>
</dbReference>
<organism evidence="2 3">
    <name type="scientific">Collinsella ureilytica</name>
    <dbReference type="NCBI Taxonomy" id="2869515"/>
    <lineage>
        <taxon>Bacteria</taxon>
        <taxon>Bacillati</taxon>
        <taxon>Actinomycetota</taxon>
        <taxon>Coriobacteriia</taxon>
        <taxon>Coriobacteriales</taxon>
        <taxon>Coriobacteriaceae</taxon>
        <taxon>Collinsella</taxon>
    </lineage>
</organism>
<evidence type="ECO:0000313" key="2">
    <source>
        <dbReference type="EMBL" id="MBY4797007.1"/>
    </source>
</evidence>
<dbReference type="Pfam" id="PF01592">
    <property type="entry name" value="NifU_N"/>
    <property type="match status" value="1"/>
</dbReference>
<dbReference type="SUPFAM" id="SSF82649">
    <property type="entry name" value="SufE/NifU"/>
    <property type="match status" value="1"/>
</dbReference>
<dbReference type="PANTHER" id="PTHR10093">
    <property type="entry name" value="IRON-SULFUR CLUSTER ASSEMBLY ENZYME NIFU HOMOLOG"/>
    <property type="match status" value="1"/>
</dbReference>
<dbReference type="Gene3D" id="3.90.1010.10">
    <property type="match status" value="1"/>
</dbReference>
<accession>A0ABS7MI07</accession>